<accession>A0A8R1V4C2</accession>
<proteinExistence type="predicted"/>
<reference evidence="1" key="2">
    <citation type="submission" date="2022-06" db="UniProtKB">
        <authorList>
            <consortium name="EnsemblMetazoa"/>
        </authorList>
    </citation>
    <scope>IDENTIFICATION</scope>
    <source>
        <strain evidence="1">PS312</strain>
    </source>
</reference>
<accession>A0A2A6BHD1</accession>
<protein>
    <submittedName>
        <fullName evidence="1">Uncharacterized protein</fullName>
    </submittedName>
</protein>
<keyword evidence="2" id="KW-1185">Reference proteome</keyword>
<name>A0A2A6BHD1_PRIPA</name>
<reference evidence="2" key="1">
    <citation type="journal article" date="2008" name="Nat. Genet.">
        <title>The Pristionchus pacificus genome provides a unique perspective on nematode lifestyle and parasitism.</title>
        <authorList>
            <person name="Dieterich C."/>
            <person name="Clifton S.W."/>
            <person name="Schuster L.N."/>
            <person name="Chinwalla A."/>
            <person name="Delehaunty K."/>
            <person name="Dinkelacker I."/>
            <person name="Fulton L."/>
            <person name="Fulton R."/>
            <person name="Godfrey J."/>
            <person name="Minx P."/>
            <person name="Mitreva M."/>
            <person name="Roeseler W."/>
            <person name="Tian H."/>
            <person name="Witte H."/>
            <person name="Yang S.P."/>
            <person name="Wilson R.K."/>
            <person name="Sommer R.J."/>
        </authorList>
    </citation>
    <scope>NUCLEOTIDE SEQUENCE [LARGE SCALE GENOMIC DNA]</scope>
    <source>
        <strain evidence="2">PS312</strain>
    </source>
</reference>
<evidence type="ECO:0000313" key="2">
    <source>
        <dbReference type="Proteomes" id="UP000005239"/>
    </source>
</evidence>
<gene>
    <name evidence="1" type="primary">WBGene00284568</name>
</gene>
<dbReference type="Proteomes" id="UP000005239">
    <property type="component" value="Unassembled WGS sequence"/>
</dbReference>
<organism evidence="1 2">
    <name type="scientific">Pristionchus pacificus</name>
    <name type="common">Parasitic nematode worm</name>
    <dbReference type="NCBI Taxonomy" id="54126"/>
    <lineage>
        <taxon>Eukaryota</taxon>
        <taxon>Metazoa</taxon>
        <taxon>Ecdysozoa</taxon>
        <taxon>Nematoda</taxon>
        <taxon>Chromadorea</taxon>
        <taxon>Rhabditida</taxon>
        <taxon>Rhabditina</taxon>
        <taxon>Diplogasteromorpha</taxon>
        <taxon>Diplogasteroidea</taxon>
        <taxon>Neodiplogasteridae</taxon>
        <taxon>Pristionchus</taxon>
    </lineage>
</organism>
<dbReference type="AlphaFoldDB" id="A0A2A6BHD1"/>
<dbReference type="EnsemblMetazoa" id="PPA46199.1">
    <property type="protein sequence ID" value="PPA46199.1"/>
    <property type="gene ID" value="WBGene00284568"/>
</dbReference>
<sequence length="96" mass="10401">MRYIIYAEQTHQLLSKDKKDRRKDHPVDKSSGAGDWIFVITVRQGKHRGRCEAGGSEGKLSESNLTAEVALRVKKAVTLSAVALIIGPVAVAATVT</sequence>
<evidence type="ECO:0000313" key="1">
    <source>
        <dbReference type="EnsemblMetazoa" id="PPA46199.1"/>
    </source>
</evidence>